<evidence type="ECO:0000256" key="7">
    <source>
        <dbReference type="ARBA" id="ARBA00023004"/>
    </source>
</evidence>
<comment type="cofactor">
    <cofactor evidence="10">
        <name>[4Fe-4S] cluster</name>
        <dbReference type="ChEBI" id="CHEBI:49883"/>
    </cofactor>
    <text evidence="10">Binds 1 [4Fe-4S] cluster.</text>
</comment>
<evidence type="ECO:0000256" key="10">
    <source>
        <dbReference type="PIRNR" id="PIRNR009449"/>
    </source>
</evidence>
<evidence type="ECO:0000256" key="1">
    <source>
        <dbReference type="ARBA" id="ARBA00010564"/>
    </source>
</evidence>
<keyword evidence="3 10" id="KW-0004">4Fe-4S</keyword>
<feature type="domain" description="DNA primase large subunit C-terminal" evidence="12">
    <location>
        <begin position="283"/>
        <end position="451"/>
    </location>
</feature>
<name>A0ABP1NUU3_XYLVO</name>
<keyword evidence="5 10" id="KW-0235">DNA replication</keyword>
<gene>
    <name evidence="13" type="ORF">XYLVIOL_LOCUS6274</name>
</gene>
<dbReference type="EMBL" id="CAXAJV020001293">
    <property type="protein sequence ID" value="CAL7943762.1"/>
    <property type="molecule type" value="Genomic_DNA"/>
</dbReference>
<dbReference type="InterPro" id="IPR016558">
    <property type="entry name" value="DNA_primase_lsu_euk"/>
</dbReference>
<keyword evidence="7 10" id="KW-0408">Iron</keyword>
<keyword evidence="4 10" id="KW-0639">Primosome</keyword>
<evidence type="ECO:0000256" key="2">
    <source>
        <dbReference type="ARBA" id="ARBA00019038"/>
    </source>
</evidence>
<keyword evidence="9 10" id="KW-0238">DNA-binding</keyword>
<comment type="function">
    <text evidence="10">DNA primase is the polymerase that synthesizes small RNA primers for the Okazaki fragments made during discontinuous DNA replication.</text>
</comment>
<proteinExistence type="inferred from homology"/>
<feature type="compositionally biased region" description="Polar residues" evidence="11">
    <location>
        <begin position="491"/>
        <end position="532"/>
    </location>
</feature>
<organism evidence="13 14">
    <name type="scientific">Xylocopa violacea</name>
    <name type="common">Violet carpenter bee</name>
    <name type="synonym">Apis violacea</name>
    <dbReference type="NCBI Taxonomy" id="135666"/>
    <lineage>
        <taxon>Eukaryota</taxon>
        <taxon>Metazoa</taxon>
        <taxon>Ecdysozoa</taxon>
        <taxon>Arthropoda</taxon>
        <taxon>Hexapoda</taxon>
        <taxon>Insecta</taxon>
        <taxon>Pterygota</taxon>
        <taxon>Neoptera</taxon>
        <taxon>Endopterygota</taxon>
        <taxon>Hymenoptera</taxon>
        <taxon>Apocrita</taxon>
        <taxon>Aculeata</taxon>
        <taxon>Apoidea</taxon>
        <taxon>Anthophila</taxon>
        <taxon>Apidae</taxon>
        <taxon>Xylocopa</taxon>
        <taxon>Xylocopa</taxon>
    </lineage>
</organism>
<evidence type="ECO:0000256" key="9">
    <source>
        <dbReference type="ARBA" id="ARBA00023125"/>
    </source>
</evidence>
<protein>
    <recommendedName>
        <fullName evidence="2 10">DNA primase large subunit</fullName>
    </recommendedName>
</protein>
<feature type="compositionally biased region" description="Basic and acidic residues" evidence="11">
    <location>
        <begin position="462"/>
        <end position="472"/>
    </location>
</feature>
<comment type="similarity">
    <text evidence="1 10">Belongs to the eukaryotic-type primase large subunit family.</text>
</comment>
<evidence type="ECO:0000256" key="11">
    <source>
        <dbReference type="SAM" id="MobiDB-lite"/>
    </source>
</evidence>
<keyword evidence="8 10" id="KW-0411">Iron-sulfur</keyword>
<evidence type="ECO:0000256" key="4">
    <source>
        <dbReference type="ARBA" id="ARBA00022515"/>
    </source>
</evidence>
<evidence type="ECO:0000256" key="8">
    <source>
        <dbReference type="ARBA" id="ARBA00023014"/>
    </source>
</evidence>
<sequence>MEYTKKRRVVANVESDLHDIYPHDLQIYEFPPRGEMTLEEFKQLGMERLKTLQYIESSGVRTDIKTVEERKQYLSTTLAKEGLKFFAHLLYGKGCKTTDTELQYRRKDHISHFILRLSYCRDPDRQAWFIQQETDLFKLRFSSLDKEGIEKLLTICKIDCQQITHEEKEKMREELHVSTAKITNIDTTDFYQVPFQKVTDLVRLRKVYVSEGIAYVPQADLVSLFVSYFRKHLNEAMPQARWCLANISEDERLITYFNSIHRTISETAQVIWTTETTPVDKLDELSRTSYPLCMRTLHEALRTHHHLRNSGRIQYGLFIKGIGVTLEDALHFWRSEFGKKLDMDKFDKQYAYSIRHTYGKEGKQTNYTPLGCLKIMSSAVGPGEYHGCPFKHMDNATLKQKLFGYGIPATGINDIAELAKEGNYLIACTKYFEILHNRLPDKAIVHPNGYFIESRAILTKDHPTETESKDKLSQSGRLADRVGTPNRTDRNTSTPSRSTATSLRNTATPPRNADTVSTPLRKTIRETASATPIRSVKATPKRIDSDLTANDIAKLVNDEDTWEDM</sequence>
<feature type="region of interest" description="Disordered" evidence="11">
    <location>
        <begin position="462"/>
        <end position="533"/>
    </location>
</feature>
<keyword evidence="14" id="KW-1185">Reference proteome</keyword>
<comment type="caution">
    <text evidence="13">The sequence shown here is derived from an EMBL/GenBank/DDBJ whole genome shotgun (WGS) entry which is preliminary data.</text>
</comment>
<dbReference type="InterPro" id="IPR007238">
    <property type="entry name" value="DNA_primase_lsu_euk/arc"/>
</dbReference>
<dbReference type="Gene3D" id="1.20.930.80">
    <property type="match status" value="1"/>
</dbReference>
<evidence type="ECO:0000313" key="13">
    <source>
        <dbReference type="EMBL" id="CAL7943762.1"/>
    </source>
</evidence>
<evidence type="ECO:0000256" key="3">
    <source>
        <dbReference type="ARBA" id="ARBA00022485"/>
    </source>
</evidence>
<reference evidence="13 14" key="1">
    <citation type="submission" date="2024-08" db="EMBL/GenBank/DDBJ databases">
        <authorList>
            <person name="Will J Nash"/>
            <person name="Angela Man"/>
            <person name="Seanna McTaggart"/>
            <person name="Kendall Baker"/>
            <person name="Tom Barker"/>
            <person name="Leah Catchpole"/>
            <person name="Alex Durrant"/>
            <person name="Karim Gharbi"/>
            <person name="Naomi Irish"/>
            <person name="Gemy Kaithakottil"/>
            <person name="Debby Ku"/>
            <person name="Aaliyah Providence"/>
            <person name="Felix Shaw"/>
            <person name="David Swarbreck"/>
            <person name="Chris Watkins"/>
            <person name="Ann M. McCartney"/>
            <person name="Giulio Formenti"/>
            <person name="Alice Mouton"/>
            <person name="Noel Vella"/>
            <person name="Bjorn M von Reumont"/>
            <person name="Adriana Vella"/>
            <person name="Wilfried Haerty"/>
        </authorList>
    </citation>
    <scope>NUCLEOTIDE SEQUENCE [LARGE SCALE GENOMIC DNA]</scope>
</reference>
<evidence type="ECO:0000313" key="14">
    <source>
        <dbReference type="Proteomes" id="UP001642520"/>
    </source>
</evidence>
<evidence type="ECO:0000259" key="12">
    <source>
        <dbReference type="Pfam" id="PF04104"/>
    </source>
</evidence>
<keyword evidence="6 10" id="KW-0479">Metal-binding</keyword>
<evidence type="ECO:0000256" key="6">
    <source>
        <dbReference type="ARBA" id="ARBA00022723"/>
    </source>
</evidence>
<dbReference type="PANTHER" id="PTHR10537:SF3">
    <property type="entry name" value="DNA PRIMASE LARGE SUBUNIT"/>
    <property type="match status" value="1"/>
</dbReference>
<dbReference type="PANTHER" id="PTHR10537">
    <property type="entry name" value="DNA PRIMASE LARGE SUBUNIT"/>
    <property type="match status" value="1"/>
</dbReference>
<evidence type="ECO:0000256" key="5">
    <source>
        <dbReference type="ARBA" id="ARBA00022705"/>
    </source>
</evidence>
<dbReference type="CDD" id="cd07322">
    <property type="entry name" value="PriL_PriS_Eukaryotic"/>
    <property type="match status" value="1"/>
</dbReference>
<dbReference type="Pfam" id="PF26466">
    <property type="entry name" value="DNA_primase_lrg_N"/>
    <property type="match status" value="1"/>
</dbReference>
<accession>A0ABP1NUU3</accession>
<dbReference type="Proteomes" id="UP001642520">
    <property type="component" value="Unassembled WGS sequence"/>
</dbReference>
<dbReference type="Pfam" id="PF04104">
    <property type="entry name" value="DNA_primase_lrg"/>
    <property type="match status" value="1"/>
</dbReference>
<dbReference type="InterPro" id="IPR058560">
    <property type="entry name" value="DNA_primase_C"/>
</dbReference>
<dbReference type="PIRSF" id="PIRSF009449">
    <property type="entry name" value="DNA_primase_large_subunit"/>
    <property type="match status" value="1"/>
</dbReference>